<dbReference type="Proteomes" id="UP000626109">
    <property type="component" value="Unassembled WGS sequence"/>
</dbReference>
<feature type="non-terminal residue" evidence="2">
    <location>
        <position position="1"/>
    </location>
</feature>
<feature type="region of interest" description="Disordered" evidence="1">
    <location>
        <begin position="262"/>
        <end position="311"/>
    </location>
</feature>
<gene>
    <name evidence="2" type="ORF">PGLA2088_LOCUS26319</name>
</gene>
<dbReference type="AlphaFoldDB" id="A0A813K1G6"/>
<feature type="region of interest" description="Disordered" evidence="1">
    <location>
        <begin position="394"/>
        <end position="442"/>
    </location>
</feature>
<feature type="compositionally biased region" description="Basic and acidic residues" evidence="1">
    <location>
        <begin position="19"/>
        <end position="31"/>
    </location>
</feature>
<feature type="region of interest" description="Disordered" evidence="1">
    <location>
        <begin position="205"/>
        <end position="244"/>
    </location>
</feature>
<feature type="compositionally biased region" description="Basic and acidic residues" evidence="1">
    <location>
        <begin position="278"/>
        <end position="292"/>
    </location>
</feature>
<feature type="compositionally biased region" description="Polar residues" evidence="1">
    <location>
        <begin position="295"/>
        <end position="309"/>
    </location>
</feature>
<evidence type="ECO:0000256" key="1">
    <source>
        <dbReference type="SAM" id="MobiDB-lite"/>
    </source>
</evidence>
<feature type="non-terminal residue" evidence="2">
    <location>
        <position position="442"/>
    </location>
</feature>
<dbReference type="EMBL" id="CAJNNW010027013">
    <property type="protein sequence ID" value="CAE8689103.1"/>
    <property type="molecule type" value="Genomic_DNA"/>
</dbReference>
<proteinExistence type="predicted"/>
<feature type="region of interest" description="Disordered" evidence="1">
    <location>
        <begin position="140"/>
        <end position="172"/>
    </location>
</feature>
<comment type="caution">
    <text evidence="2">The sequence shown here is derived from an EMBL/GenBank/DDBJ whole genome shotgun (WGS) entry which is preliminary data.</text>
</comment>
<name>A0A813K1G6_POLGL</name>
<evidence type="ECO:0000313" key="3">
    <source>
        <dbReference type="Proteomes" id="UP000626109"/>
    </source>
</evidence>
<feature type="region of interest" description="Disordered" evidence="1">
    <location>
        <begin position="13"/>
        <end position="56"/>
    </location>
</feature>
<sequence>LEPRGRRLRIVAASPAALGDREPRRRVERGPDLTAARVASSPRIVSSARDYGTPRKREQFVVRRGLHSRDFSDAVGSTRSVAASSSSLPRARLVARPREAESAPPVLVRNRPVRLVSSGAAQVDARASGAAQVDARAPLQRAEGRPAALRGRQANKPLPRRSPGGAPQETDAVFVSERGAPSRMGESSGCSRATLLVPRSRNVVPRVPDLKGRQRAQVVPRVPDPKGTQRALPSEDAEGRREREWRVKGAELRQEVGMMRKEKEEFRRQMDLMTQTARDQRAKDDEFRRQEDELQQGTEEVKQQQNALTQKKAELERKRQEMLLQEAALKQEEEALQLHTADLERQTGERDERQAVFAREKEVFQAGAAELAKRATTVERREEELRLLMEEMEDVVKPRAPLQRSRAKSDSPQTRHDAVKATDEEEGDEAVTDGNFAAASRS</sequence>
<evidence type="ECO:0000313" key="2">
    <source>
        <dbReference type="EMBL" id="CAE8689103.1"/>
    </source>
</evidence>
<feature type="compositionally biased region" description="Basic and acidic residues" evidence="1">
    <location>
        <begin position="407"/>
        <end position="422"/>
    </location>
</feature>
<reference evidence="2" key="1">
    <citation type="submission" date="2021-02" db="EMBL/GenBank/DDBJ databases">
        <authorList>
            <person name="Dougan E. K."/>
            <person name="Rhodes N."/>
            <person name="Thang M."/>
            <person name="Chan C."/>
        </authorList>
    </citation>
    <scope>NUCLEOTIDE SEQUENCE</scope>
</reference>
<organism evidence="2 3">
    <name type="scientific">Polarella glacialis</name>
    <name type="common">Dinoflagellate</name>
    <dbReference type="NCBI Taxonomy" id="89957"/>
    <lineage>
        <taxon>Eukaryota</taxon>
        <taxon>Sar</taxon>
        <taxon>Alveolata</taxon>
        <taxon>Dinophyceae</taxon>
        <taxon>Suessiales</taxon>
        <taxon>Suessiaceae</taxon>
        <taxon>Polarella</taxon>
    </lineage>
</organism>
<protein>
    <submittedName>
        <fullName evidence="2">Uncharacterized protein</fullName>
    </submittedName>
</protein>
<accession>A0A813K1G6</accession>